<evidence type="ECO:0000313" key="2">
    <source>
        <dbReference type="EMBL" id="GMN48127.1"/>
    </source>
</evidence>
<gene>
    <name evidence="2" type="ORF">TIFTF001_017308</name>
</gene>
<protein>
    <submittedName>
        <fullName evidence="2">Uncharacterized protein</fullName>
    </submittedName>
</protein>
<organism evidence="2 3">
    <name type="scientific">Ficus carica</name>
    <name type="common">Common fig</name>
    <dbReference type="NCBI Taxonomy" id="3494"/>
    <lineage>
        <taxon>Eukaryota</taxon>
        <taxon>Viridiplantae</taxon>
        <taxon>Streptophyta</taxon>
        <taxon>Embryophyta</taxon>
        <taxon>Tracheophyta</taxon>
        <taxon>Spermatophyta</taxon>
        <taxon>Magnoliopsida</taxon>
        <taxon>eudicotyledons</taxon>
        <taxon>Gunneridae</taxon>
        <taxon>Pentapetalae</taxon>
        <taxon>rosids</taxon>
        <taxon>fabids</taxon>
        <taxon>Rosales</taxon>
        <taxon>Moraceae</taxon>
        <taxon>Ficeae</taxon>
        <taxon>Ficus</taxon>
    </lineage>
</organism>
<evidence type="ECO:0000256" key="1">
    <source>
        <dbReference type="SAM" id="MobiDB-lite"/>
    </source>
</evidence>
<sequence length="407" mass="44153">MGYQIEHDIKGLPPNVEIGSGKSPEDIHDQLNHDLHMGGLELIEAIENNELHIVIALGEQKLAVSGGGGPNGGGGGGEGDEGGGTFVNNGSGRGVQQGDNNLNVFALLSLIDPTDFPNQFQDNHLELLTPVNDSIDIGKEIIESTVLSTIKEHEKGITLTGRVLLGGEEFLDDLGGVDEQLVALGEAEDGHDGEDGIAADEGVAVLEIGENGRDERLDDLGLVEAAEEAESDAADVLVGMLEVVAEVLADEDHLREDFASGVGLVDDLQVEEEKLLDGVVLGGEDIADDGDEQLGNRLPIQQKHYRLLQSLDLRFHIVPFQSLLDLVRQRRRPLVEIHQEAARLLHCYRSDFATLRSALISRRVVRVLQWRIQEEEEDGMEMEIWVLASVGVQISEVLKDCNDESGF</sequence>
<reference evidence="2" key="1">
    <citation type="submission" date="2023-07" db="EMBL/GenBank/DDBJ databases">
        <title>draft genome sequence of fig (Ficus carica).</title>
        <authorList>
            <person name="Takahashi T."/>
            <person name="Nishimura K."/>
        </authorList>
    </citation>
    <scope>NUCLEOTIDE SEQUENCE</scope>
</reference>
<dbReference type="AlphaFoldDB" id="A0AA88ABY9"/>
<feature type="region of interest" description="Disordered" evidence="1">
    <location>
        <begin position="66"/>
        <end position="93"/>
    </location>
</feature>
<dbReference type="EMBL" id="BTGU01000027">
    <property type="protein sequence ID" value="GMN48127.1"/>
    <property type="molecule type" value="Genomic_DNA"/>
</dbReference>
<dbReference type="Proteomes" id="UP001187192">
    <property type="component" value="Unassembled WGS sequence"/>
</dbReference>
<comment type="caution">
    <text evidence="2">The sequence shown here is derived from an EMBL/GenBank/DDBJ whole genome shotgun (WGS) entry which is preliminary data.</text>
</comment>
<keyword evidence="3" id="KW-1185">Reference proteome</keyword>
<name>A0AA88ABY9_FICCA</name>
<evidence type="ECO:0000313" key="3">
    <source>
        <dbReference type="Proteomes" id="UP001187192"/>
    </source>
</evidence>
<proteinExistence type="predicted"/>
<accession>A0AA88ABY9</accession>